<comment type="caution">
    <text evidence="2">The sequence shown here is derived from an EMBL/GenBank/DDBJ whole genome shotgun (WGS) entry which is preliminary data.</text>
</comment>
<dbReference type="OrthoDB" id="268322at2"/>
<dbReference type="EMBL" id="SJPG01000001">
    <property type="protein sequence ID" value="TWT62249.1"/>
    <property type="molecule type" value="Genomic_DNA"/>
</dbReference>
<feature type="transmembrane region" description="Helical" evidence="1">
    <location>
        <begin position="12"/>
        <end position="33"/>
    </location>
</feature>
<dbReference type="Proteomes" id="UP000316095">
    <property type="component" value="Unassembled WGS sequence"/>
</dbReference>
<dbReference type="RefSeq" id="WP_146504131.1">
    <property type="nucleotide sequence ID" value="NZ_SJPG01000001.1"/>
</dbReference>
<keyword evidence="1" id="KW-0472">Membrane</keyword>
<organism evidence="2 3">
    <name type="scientific">Rubinisphaera italica</name>
    <dbReference type="NCBI Taxonomy" id="2527969"/>
    <lineage>
        <taxon>Bacteria</taxon>
        <taxon>Pseudomonadati</taxon>
        <taxon>Planctomycetota</taxon>
        <taxon>Planctomycetia</taxon>
        <taxon>Planctomycetales</taxon>
        <taxon>Planctomycetaceae</taxon>
        <taxon>Rubinisphaera</taxon>
    </lineage>
</organism>
<sequence length="141" mass="15278">MSNRASINERIVAGIIGATFGGIGLTVLISMWAMPFHSFHSPPLFFRFFASFIALPFVALGGAGLFTLFTGISTAPKSSVEKMQNSMQTMMSKHVKTTRTGSLRQVCPNCGAPRGEVEVSPSGDVKCPHCKAWFNVFEESQ</sequence>
<evidence type="ECO:0000313" key="2">
    <source>
        <dbReference type="EMBL" id="TWT62249.1"/>
    </source>
</evidence>
<name>A0A5C5XHR3_9PLAN</name>
<reference evidence="2 3" key="1">
    <citation type="submission" date="2019-02" db="EMBL/GenBank/DDBJ databases">
        <title>Deep-cultivation of Planctomycetes and their phenomic and genomic characterization uncovers novel biology.</title>
        <authorList>
            <person name="Wiegand S."/>
            <person name="Jogler M."/>
            <person name="Boedeker C."/>
            <person name="Pinto D."/>
            <person name="Vollmers J."/>
            <person name="Rivas-Marin E."/>
            <person name="Kohn T."/>
            <person name="Peeters S.H."/>
            <person name="Heuer A."/>
            <person name="Rast P."/>
            <person name="Oberbeckmann S."/>
            <person name="Bunk B."/>
            <person name="Jeske O."/>
            <person name="Meyerdierks A."/>
            <person name="Storesund J.E."/>
            <person name="Kallscheuer N."/>
            <person name="Luecker S."/>
            <person name="Lage O.M."/>
            <person name="Pohl T."/>
            <person name="Merkel B.J."/>
            <person name="Hornburger P."/>
            <person name="Mueller R.-W."/>
            <person name="Bruemmer F."/>
            <person name="Labrenz M."/>
            <person name="Spormann A.M."/>
            <person name="Op Den Camp H."/>
            <person name="Overmann J."/>
            <person name="Amann R."/>
            <person name="Jetten M.S.M."/>
            <person name="Mascher T."/>
            <person name="Medema M.H."/>
            <person name="Devos D.P."/>
            <person name="Kaster A.-K."/>
            <person name="Ovreas L."/>
            <person name="Rohde M."/>
            <person name="Galperin M.Y."/>
            <person name="Jogler C."/>
        </authorList>
    </citation>
    <scope>NUCLEOTIDE SEQUENCE [LARGE SCALE GENOMIC DNA]</scope>
    <source>
        <strain evidence="2 3">Pan54</strain>
    </source>
</reference>
<protein>
    <submittedName>
        <fullName evidence="2">Uncharacterized protein</fullName>
    </submittedName>
</protein>
<keyword evidence="3" id="KW-1185">Reference proteome</keyword>
<evidence type="ECO:0000313" key="3">
    <source>
        <dbReference type="Proteomes" id="UP000316095"/>
    </source>
</evidence>
<gene>
    <name evidence="2" type="ORF">Pan54_29900</name>
</gene>
<proteinExistence type="predicted"/>
<dbReference type="AlphaFoldDB" id="A0A5C5XHR3"/>
<feature type="transmembrane region" description="Helical" evidence="1">
    <location>
        <begin position="45"/>
        <end position="69"/>
    </location>
</feature>
<evidence type="ECO:0000256" key="1">
    <source>
        <dbReference type="SAM" id="Phobius"/>
    </source>
</evidence>
<accession>A0A5C5XHR3</accession>
<keyword evidence="1" id="KW-0812">Transmembrane</keyword>
<keyword evidence="1" id="KW-1133">Transmembrane helix</keyword>